<dbReference type="EMBL" id="JAWDIQ010000001">
    <property type="protein sequence ID" value="MDY0408072.1"/>
    <property type="molecule type" value="Genomic_DNA"/>
</dbReference>
<evidence type="ECO:0000256" key="11">
    <source>
        <dbReference type="HAMAP-Rule" id="MF_01664"/>
    </source>
</evidence>
<organism evidence="12 13">
    <name type="scientific">Paracerasibacillus soli</name>
    <dbReference type="NCBI Taxonomy" id="480284"/>
    <lineage>
        <taxon>Bacteria</taxon>
        <taxon>Bacillati</taxon>
        <taxon>Bacillota</taxon>
        <taxon>Bacilli</taxon>
        <taxon>Bacillales</taxon>
        <taxon>Bacillaceae</taxon>
        <taxon>Paracerasibacillus</taxon>
    </lineage>
</organism>
<reference evidence="12 13" key="1">
    <citation type="submission" date="2023-10" db="EMBL/GenBank/DDBJ databases">
        <title>Virgibacillus soli CC-YMP-6 genome.</title>
        <authorList>
            <person name="Miliotis G."/>
            <person name="Sengupta P."/>
            <person name="Hameed A."/>
            <person name="Chuvochina M."/>
            <person name="Mcdonagh F."/>
            <person name="Simpson A.C."/>
            <person name="Singh N.K."/>
            <person name="Rekha P.D."/>
            <person name="Raman K."/>
            <person name="Hugenholtz P."/>
            <person name="Venkateswaran K."/>
        </authorList>
    </citation>
    <scope>NUCLEOTIDE SEQUENCE [LARGE SCALE GENOMIC DNA]</scope>
    <source>
        <strain evidence="12 13">CC-YMP-6</strain>
    </source>
</reference>
<evidence type="ECO:0000256" key="2">
    <source>
        <dbReference type="ARBA" id="ARBA00022475"/>
    </source>
</evidence>
<name>A0ABU5CQI3_9BACI</name>
<evidence type="ECO:0000256" key="5">
    <source>
        <dbReference type="ARBA" id="ARBA00022989"/>
    </source>
</evidence>
<dbReference type="InterPro" id="IPR003780">
    <property type="entry name" value="COX15/CtaA_fam"/>
</dbReference>
<comment type="pathway">
    <text evidence="11">Porphyrin-containing compound metabolism; heme A biosynthesis; heme A from heme O: step 1/1.</text>
</comment>
<dbReference type="PANTHER" id="PTHR35457">
    <property type="entry name" value="HEME A SYNTHASE"/>
    <property type="match status" value="1"/>
</dbReference>
<accession>A0ABU5CQI3</accession>
<gene>
    <name evidence="11" type="primary">ctaA</name>
    <name evidence="12" type="ORF">RWD45_04965</name>
</gene>
<keyword evidence="9 11" id="KW-0472">Membrane</keyword>
<dbReference type="EC" id="1.17.99.9" evidence="11"/>
<keyword evidence="6 11" id="KW-0560">Oxidoreductase</keyword>
<evidence type="ECO:0000313" key="13">
    <source>
        <dbReference type="Proteomes" id="UP001275315"/>
    </source>
</evidence>
<keyword evidence="13" id="KW-1185">Reference proteome</keyword>
<dbReference type="RefSeq" id="WP_320378835.1">
    <property type="nucleotide sequence ID" value="NZ_JAWDIQ010000001.1"/>
</dbReference>
<comment type="function">
    <text evidence="11">Catalyzes the conversion of heme O to heme A by two successive hydroxylations of the methyl group at C8. The first hydroxylation forms heme I, the second hydroxylation results in an unstable dihydroxymethyl group, which spontaneously dehydrates, resulting in the formyl group of heme A.</text>
</comment>
<keyword evidence="7 11" id="KW-0408">Iron</keyword>
<feature type="transmembrane region" description="Helical" evidence="11">
    <location>
        <begin position="217"/>
        <end position="235"/>
    </location>
</feature>
<evidence type="ECO:0000313" key="12">
    <source>
        <dbReference type="EMBL" id="MDY0408072.1"/>
    </source>
</evidence>
<feature type="binding site" description="axial binding residue" evidence="11">
    <location>
        <position position="277"/>
    </location>
    <ligand>
        <name>heme</name>
        <dbReference type="ChEBI" id="CHEBI:30413"/>
    </ligand>
    <ligandPart>
        <name>Fe</name>
        <dbReference type="ChEBI" id="CHEBI:18248"/>
    </ligandPart>
</feature>
<keyword evidence="10" id="KW-1015">Disulfide bond</keyword>
<sequence>MKTLKRLSIISTLIMVFILIGGALVTKTESGDGCGSSWPLCHGQFVPTEITPALVIELSHRVISGVGGIIILLLSFLAWRRIGHIREVKFLSFLSIFFLVLQGLIGAAAVKWGQSDFVLAIHFGVSLISFAAVFLLTLLIFEIDKKLDTKDVYFKKRHRIEIFALTFYTLIVVYTGALVRHADANLVCKDWPFCNNSAPFAILDYRFDQWIQMGHRLFAGILFIWTISFCIRLIKQYKSNQVVFWGSVTLLSLISLQVFFGALIIFTMLNLFVALLHALVITCYFGVLCYFILLASRSKVKEKAHDPNIDTELVYVES</sequence>
<evidence type="ECO:0000256" key="3">
    <source>
        <dbReference type="ARBA" id="ARBA00022692"/>
    </source>
</evidence>
<feature type="transmembrane region" description="Helical" evidence="11">
    <location>
        <begin position="62"/>
        <end position="79"/>
    </location>
</feature>
<feature type="transmembrane region" description="Helical" evidence="11">
    <location>
        <begin position="272"/>
        <end position="293"/>
    </location>
</feature>
<comment type="caution">
    <text evidence="12">The sequence shown here is derived from an EMBL/GenBank/DDBJ whole genome shotgun (WGS) entry which is preliminary data.</text>
</comment>
<feature type="transmembrane region" description="Helical" evidence="11">
    <location>
        <begin position="91"/>
        <end position="113"/>
    </location>
</feature>
<evidence type="ECO:0000256" key="8">
    <source>
        <dbReference type="ARBA" id="ARBA00023133"/>
    </source>
</evidence>
<feature type="transmembrane region" description="Helical" evidence="11">
    <location>
        <begin position="7"/>
        <end position="25"/>
    </location>
</feature>
<evidence type="ECO:0000256" key="9">
    <source>
        <dbReference type="ARBA" id="ARBA00023136"/>
    </source>
</evidence>
<evidence type="ECO:0000256" key="10">
    <source>
        <dbReference type="ARBA" id="ARBA00023157"/>
    </source>
</evidence>
<proteinExistence type="inferred from homology"/>
<evidence type="ECO:0000256" key="6">
    <source>
        <dbReference type="ARBA" id="ARBA00023002"/>
    </source>
</evidence>
<evidence type="ECO:0000256" key="4">
    <source>
        <dbReference type="ARBA" id="ARBA00022723"/>
    </source>
</evidence>
<dbReference type="Pfam" id="PF02628">
    <property type="entry name" value="COX15-CtaA"/>
    <property type="match status" value="1"/>
</dbReference>
<dbReference type="InterPro" id="IPR023755">
    <property type="entry name" value="HemeA_Synthase_type1"/>
</dbReference>
<feature type="transmembrane region" description="Helical" evidence="11">
    <location>
        <begin position="162"/>
        <end position="182"/>
    </location>
</feature>
<keyword evidence="2 11" id="KW-1003">Cell membrane</keyword>
<keyword evidence="4 11" id="KW-0479">Metal-binding</keyword>
<feature type="transmembrane region" description="Helical" evidence="11">
    <location>
        <begin position="119"/>
        <end position="141"/>
    </location>
</feature>
<comment type="catalytic activity">
    <reaction evidence="11">
        <text>Fe(II)-heme o + 2 A + H2O = Fe(II)-heme a + 2 AH2</text>
        <dbReference type="Rhea" id="RHEA:63388"/>
        <dbReference type="ChEBI" id="CHEBI:13193"/>
        <dbReference type="ChEBI" id="CHEBI:15377"/>
        <dbReference type="ChEBI" id="CHEBI:17499"/>
        <dbReference type="ChEBI" id="CHEBI:60530"/>
        <dbReference type="ChEBI" id="CHEBI:61715"/>
        <dbReference type="EC" id="1.17.99.9"/>
    </reaction>
</comment>
<feature type="binding site" description="axial binding residue" evidence="11">
    <location>
        <position position="215"/>
    </location>
    <ligand>
        <name>heme</name>
        <dbReference type="ChEBI" id="CHEBI:30413"/>
    </ligand>
    <ligandPart>
        <name>Fe</name>
        <dbReference type="ChEBI" id="CHEBI:18248"/>
    </ligandPart>
</feature>
<comment type="cofactor">
    <cofactor evidence="11">
        <name>heme b</name>
        <dbReference type="ChEBI" id="CHEBI:60344"/>
    </cofactor>
</comment>
<comment type="similarity">
    <text evidence="11">Belongs to the COX15/CtaA family. Type 1 subfamily.</text>
</comment>
<dbReference type="PANTHER" id="PTHR35457:SF1">
    <property type="entry name" value="HEME A SYNTHASE"/>
    <property type="match status" value="1"/>
</dbReference>
<feature type="transmembrane region" description="Helical" evidence="11">
    <location>
        <begin position="242"/>
        <end position="266"/>
    </location>
</feature>
<dbReference type="InterPro" id="IPR050450">
    <property type="entry name" value="COX15/CtaA_HemeA_synthase"/>
</dbReference>
<keyword evidence="5 11" id="KW-1133">Transmembrane helix</keyword>
<dbReference type="Proteomes" id="UP001275315">
    <property type="component" value="Unassembled WGS sequence"/>
</dbReference>
<comment type="subunit">
    <text evidence="11">Interacts with CtaB.</text>
</comment>
<protein>
    <recommendedName>
        <fullName evidence="11">Heme A synthase</fullName>
        <shortName evidence="11">HAS</shortName>
        <ecNumber evidence="11">1.17.99.9</ecNumber>
    </recommendedName>
    <alternativeName>
        <fullName evidence="11">Cytochrome aa3-controlling protein</fullName>
    </alternativeName>
</protein>
<dbReference type="HAMAP" id="MF_01664">
    <property type="entry name" value="HemeA_synth_type1"/>
    <property type="match status" value="1"/>
</dbReference>
<evidence type="ECO:0000256" key="7">
    <source>
        <dbReference type="ARBA" id="ARBA00023004"/>
    </source>
</evidence>
<keyword evidence="3 11" id="KW-0812">Transmembrane</keyword>
<comment type="subcellular location">
    <subcellularLocation>
        <location evidence="11">Cell membrane</location>
        <topology evidence="11">Multi-pass membrane protein</topology>
    </subcellularLocation>
    <subcellularLocation>
        <location evidence="1">Membrane</location>
        <topology evidence="1">Multi-pass membrane protein</topology>
    </subcellularLocation>
</comment>
<evidence type="ECO:0000256" key="1">
    <source>
        <dbReference type="ARBA" id="ARBA00004141"/>
    </source>
</evidence>
<keyword evidence="8 11" id="KW-0350">Heme biosynthesis</keyword>